<accession>A0A1W2GD16</accession>
<protein>
    <submittedName>
        <fullName evidence="1">Uncharacterized protein</fullName>
    </submittedName>
</protein>
<gene>
    <name evidence="1" type="ORF">SAMN04488029_1883</name>
</gene>
<dbReference type="EMBL" id="FWYF01000002">
    <property type="protein sequence ID" value="SMD34176.1"/>
    <property type="molecule type" value="Genomic_DNA"/>
</dbReference>
<evidence type="ECO:0000313" key="2">
    <source>
        <dbReference type="Proteomes" id="UP000192472"/>
    </source>
</evidence>
<sequence>MHLSISTKNSTLLFINKPYICYAMENDNNFISYLGSKKIDAGKFKGAEPELYQKLEGVFAQTHPDSFTAQKLFLINPIRRKYLLEDQEEIVPSKPKMKFKPKLK</sequence>
<evidence type="ECO:0000313" key="1">
    <source>
        <dbReference type="EMBL" id="SMD34176.1"/>
    </source>
</evidence>
<dbReference type="AlphaFoldDB" id="A0A1W2GD16"/>
<name>A0A1W2GD16_REIFA</name>
<reference evidence="1 2" key="1">
    <citation type="submission" date="2017-04" db="EMBL/GenBank/DDBJ databases">
        <authorList>
            <person name="Afonso C.L."/>
            <person name="Miller P.J."/>
            <person name="Scott M.A."/>
            <person name="Spackman E."/>
            <person name="Goraichik I."/>
            <person name="Dimitrov K.M."/>
            <person name="Suarez D.L."/>
            <person name="Swayne D.E."/>
        </authorList>
    </citation>
    <scope>NUCLEOTIDE SEQUENCE [LARGE SCALE GENOMIC DNA]</scope>
    <source>
        <strain evidence="1 2">DSM 26133</strain>
    </source>
</reference>
<organism evidence="1 2">
    <name type="scientific">Reichenbachiella faecimaris</name>
    <dbReference type="NCBI Taxonomy" id="692418"/>
    <lineage>
        <taxon>Bacteria</taxon>
        <taxon>Pseudomonadati</taxon>
        <taxon>Bacteroidota</taxon>
        <taxon>Cytophagia</taxon>
        <taxon>Cytophagales</taxon>
        <taxon>Reichenbachiellaceae</taxon>
        <taxon>Reichenbachiella</taxon>
    </lineage>
</organism>
<dbReference type="STRING" id="692418.SAMN04488029_1883"/>
<keyword evidence="2" id="KW-1185">Reference proteome</keyword>
<proteinExistence type="predicted"/>
<dbReference type="Proteomes" id="UP000192472">
    <property type="component" value="Unassembled WGS sequence"/>
</dbReference>